<dbReference type="PANTHER" id="PTHR47506">
    <property type="entry name" value="TRANSCRIPTIONAL REGULATORY PROTEIN"/>
    <property type="match status" value="1"/>
</dbReference>
<dbReference type="InterPro" id="IPR001647">
    <property type="entry name" value="HTH_TetR"/>
</dbReference>
<comment type="caution">
    <text evidence="6">The sequence shown here is derived from an EMBL/GenBank/DDBJ whole genome shotgun (WGS) entry which is preliminary data.</text>
</comment>
<organism evidence="6 7">
    <name type="scientific">Clostridium zeae</name>
    <dbReference type="NCBI Taxonomy" id="2759022"/>
    <lineage>
        <taxon>Bacteria</taxon>
        <taxon>Bacillati</taxon>
        <taxon>Bacillota</taxon>
        <taxon>Clostridia</taxon>
        <taxon>Eubacteriales</taxon>
        <taxon>Clostridiaceae</taxon>
        <taxon>Clostridium</taxon>
    </lineage>
</organism>
<gene>
    <name evidence="6" type="primary">thlr</name>
    <name evidence="6" type="ORF">CSC2_31120</name>
</gene>
<evidence type="ECO:0000313" key="7">
    <source>
        <dbReference type="Proteomes" id="UP000663802"/>
    </source>
</evidence>
<keyword evidence="2 4" id="KW-0238">DNA-binding</keyword>
<feature type="DNA-binding region" description="H-T-H motif" evidence="4">
    <location>
        <begin position="31"/>
        <end position="50"/>
    </location>
</feature>
<dbReference type="PRINTS" id="PR00455">
    <property type="entry name" value="HTHTETR"/>
</dbReference>
<dbReference type="Pfam" id="PF00440">
    <property type="entry name" value="TetR_N"/>
    <property type="match status" value="1"/>
</dbReference>
<evidence type="ECO:0000313" key="6">
    <source>
        <dbReference type="EMBL" id="GFZ32586.1"/>
    </source>
</evidence>
<sequence length="192" mass="21810">MVKVTKGEQSKNNLIECAANLFIQKGYNATGINDILQCTGLPKGSFYFHFKSKKDLAISVSDYFERKIIEMALVSAKDKEWEAFIKSLSDTMIAGAEINKHFGCPFAVLGLEIAFSEPDLAEYYTRSMDRLNGIFADVLRFSKVKEDKIPTLANRAFAAYEGYLVYYRLSKDIDTLRRMADDLISIYKDYKG</sequence>
<dbReference type="SUPFAM" id="SSF46689">
    <property type="entry name" value="Homeodomain-like"/>
    <property type="match status" value="1"/>
</dbReference>
<dbReference type="Gene3D" id="1.10.357.10">
    <property type="entry name" value="Tetracycline Repressor, domain 2"/>
    <property type="match status" value="1"/>
</dbReference>
<dbReference type="Pfam" id="PF21993">
    <property type="entry name" value="TetR_C_13_2"/>
    <property type="match status" value="1"/>
</dbReference>
<keyword evidence="1" id="KW-0805">Transcription regulation</keyword>
<dbReference type="PANTHER" id="PTHR47506:SF3">
    <property type="entry name" value="HTH-TYPE TRANSCRIPTIONAL REGULATOR LMRA"/>
    <property type="match status" value="1"/>
</dbReference>
<evidence type="ECO:0000256" key="3">
    <source>
        <dbReference type="ARBA" id="ARBA00023163"/>
    </source>
</evidence>
<dbReference type="Proteomes" id="UP000663802">
    <property type="component" value="Unassembled WGS sequence"/>
</dbReference>
<reference evidence="6 7" key="1">
    <citation type="journal article" date="2021" name="Int. J. Syst. Evol. Microbiol.">
        <title>Clostridium zeae sp. nov., isolated from corn silage.</title>
        <authorList>
            <person name="Kobayashi H."/>
            <person name="Tanizawa Y."/>
            <person name="Yagura M."/>
            <person name="Sakamoto M."/>
            <person name="Ohkuma M."/>
            <person name="Tohno M."/>
        </authorList>
    </citation>
    <scope>NUCLEOTIDE SEQUENCE [LARGE SCALE GENOMIC DNA]</scope>
    <source>
        <strain evidence="6 7">CSC2</strain>
    </source>
</reference>
<dbReference type="EMBL" id="BMBA01000003">
    <property type="protein sequence ID" value="GFZ32586.1"/>
    <property type="molecule type" value="Genomic_DNA"/>
</dbReference>
<name>A0ABQ1ED49_9CLOT</name>
<feature type="domain" description="HTH tetR-type" evidence="5">
    <location>
        <begin position="8"/>
        <end position="68"/>
    </location>
</feature>
<evidence type="ECO:0000259" key="5">
    <source>
        <dbReference type="PROSITE" id="PS50977"/>
    </source>
</evidence>
<dbReference type="RefSeq" id="WP_206870866.1">
    <property type="nucleotide sequence ID" value="NZ_BMBA01000003.1"/>
</dbReference>
<evidence type="ECO:0000256" key="1">
    <source>
        <dbReference type="ARBA" id="ARBA00023015"/>
    </source>
</evidence>
<evidence type="ECO:0000256" key="2">
    <source>
        <dbReference type="ARBA" id="ARBA00023125"/>
    </source>
</evidence>
<dbReference type="InterPro" id="IPR036271">
    <property type="entry name" value="Tet_transcr_reg_TetR-rel_C_sf"/>
</dbReference>
<evidence type="ECO:0000256" key="4">
    <source>
        <dbReference type="PROSITE-ProRule" id="PRU00335"/>
    </source>
</evidence>
<keyword evidence="7" id="KW-1185">Reference proteome</keyword>
<accession>A0ABQ1ED49</accession>
<dbReference type="InterPro" id="IPR009057">
    <property type="entry name" value="Homeodomain-like_sf"/>
</dbReference>
<dbReference type="SUPFAM" id="SSF48498">
    <property type="entry name" value="Tetracyclin repressor-like, C-terminal domain"/>
    <property type="match status" value="1"/>
</dbReference>
<dbReference type="InterPro" id="IPR054156">
    <property type="entry name" value="YxaF_TetR_C"/>
</dbReference>
<protein>
    <submittedName>
        <fullName evidence="6">TetR family transcriptional regulator</fullName>
    </submittedName>
</protein>
<keyword evidence="3" id="KW-0804">Transcription</keyword>
<dbReference type="PROSITE" id="PS50977">
    <property type="entry name" value="HTH_TETR_2"/>
    <property type="match status" value="1"/>
</dbReference>
<proteinExistence type="predicted"/>